<gene>
    <name evidence="1" type="ORF">GCM10011496_08620</name>
</gene>
<proteinExistence type="predicted"/>
<keyword evidence="2" id="KW-1185">Reference proteome</keyword>
<reference evidence="1" key="2">
    <citation type="submission" date="2020-09" db="EMBL/GenBank/DDBJ databases">
        <authorList>
            <person name="Sun Q."/>
            <person name="Zhou Y."/>
        </authorList>
    </citation>
    <scope>NUCLEOTIDE SEQUENCE</scope>
    <source>
        <strain evidence="1">CGMCC 1.15322</strain>
    </source>
</reference>
<accession>A0A916SAU9</accession>
<organism evidence="1 2">
    <name type="scientific">Polaromonas eurypsychrophila</name>
    <dbReference type="NCBI Taxonomy" id="1614635"/>
    <lineage>
        <taxon>Bacteria</taxon>
        <taxon>Pseudomonadati</taxon>
        <taxon>Pseudomonadota</taxon>
        <taxon>Betaproteobacteria</taxon>
        <taxon>Burkholderiales</taxon>
        <taxon>Comamonadaceae</taxon>
        <taxon>Polaromonas</taxon>
    </lineage>
</organism>
<dbReference type="Proteomes" id="UP000620596">
    <property type="component" value="Unassembled WGS sequence"/>
</dbReference>
<dbReference type="RefSeq" id="WP_188706924.1">
    <property type="nucleotide sequence ID" value="NZ_BMIG01000002.1"/>
</dbReference>
<comment type="caution">
    <text evidence="1">The sequence shown here is derived from an EMBL/GenBank/DDBJ whole genome shotgun (WGS) entry which is preliminary data.</text>
</comment>
<name>A0A916SAU9_9BURK</name>
<evidence type="ECO:0000313" key="1">
    <source>
        <dbReference type="EMBL" id="GGA90045.1"/>
    </source>
</evidence>
<dbReference type="EMBL" id="BMIG01000002">
    <property type="protein sequence ID" value="GGA90045.1"/>
    <property type="molecule type" value="Genomic_DNA"/>
</dbReference>
<reference evidence="1" key="1">
    <citation type="journal article" date="2014" name="Int. J. Syst. Evol. Microbiol.">
        <title>Complete genome sequence of Corynebacterium casei LMG S-19264T (=DSM 44701T), isolated from a smear-ripened cheese.</title>
        <authorList>
            <consortium name="US DOE Joint Genome Institute (JGI-PGF)"/>
            <person name="Walter F."/>
            <person name="Albersmeier A."/>
            <person name="Kalinowski J."/>
            <person name="Ruckert C."/>
        </authorList>
    </citation>
    <scope>NUCLEOTIDE SEQUENCE</scope>
    <source>
        <strain evidence="1">CGMCC 1.15322</strain>
    </source>
</reference>
<dbReference type="AlphaFoldDB" id="A0A916SAU9"/>
<evidence type="ECO:0000313" key="2">
    <source>
        <dbReference type="Proteomes" id="UP000620596"/>
    </source>
</evidence>
<protein>
    <submittedName>
        <fullName evidence="1">Uncharacterized protein</fullName>
    </submittedName>
</protein>
<sequence length="86" mass="9734">MTDDINRQNELKKMALCDACAGIQRNWRKAPGHPELVQGNNRQERRGGALVTVTKYQCDRCGTAWEYENDKANLKAGWSVVGRARN</sequence>